<dbReference type="GO" id="GO:0006508">
    <property type="term" value="P:proteolysis"/>
    <property type="evidence" value="ECO:0007669"/>
    <property type="project" value="InterPro"/>
</dbReference>
<dbReference type="PROSITE" id="PS50106">
    <property type="entry name" value="PDZ"/>
    <property type="match status" value="1"/>
</dbReference>
<accession>A0A5B1CAM8</accession>
<keyword evidence="2" id="KW-0031">Aminopeptidase</keyword>
<dbReference type="Pfam" id="PF13180">
    <property type="entry name" value="PDZ_2"/>
    <property type="match status" value="1"/>
</dbReference>
<dbReference type="InterPro" id="IPR007484">
    <property type="entry name" value="Peptidase_M28"/>
</dbReference>
<dbReference type="InterPro" id="IPR036034">
    <property type="entry name" value="PDZ_sf"/>
</dbReference>
<reference evidence="2 3" key="1">
    <citation type="submission" date="2019-08" db="EMBL/GenBank/DDBJ databases">
        <title>Deep-cultivation of Planctomycetes and their phenomic and genomic characterization uncovers novel biology.</title>
        <authorList>
            <person name="Wiegand S."/>
            <person name="Jogler M."/>
            <person name="Boedeker C."/>
            <person name="Pinto D."/>
            <person name="Vollmers J."/>
            <person name="Rivas-Marin E."/>
            <person name="Kohn T."/>
            <person name="Peeters S.H."/>
            <person name="Heuer A."/>
            <person name="Rast P."/>
            <person name="Oberbeckmann S."/>
            <person name="Bunk B."/>
            <person name="Jeske O."/>
            <person name="Meyerdierks A."/>
            <person name="Storesund J.E."/>
            <person name="Kallscheuer N."/>
            <person name="Luecker S."/>
            <person name="Lage O.M."/>
            <person name="Pohl T."/>
            <person name="Merkel B.J."/>
            <person name="Hornburger P."/>
            <person name="Mueller R.-W."/>
            <person name="Bruemmer F."/>
            <person name="Labrenz M."/>
            <person name="Spormann A.M."/>
            <person name="Op Den Camp H."/>
            <person name="Overmann J."/>
            <person name="Amann R."/>
            <person name="Jetten M.S.M."/>
            <person name="Mascher T."/>
            <person name="Medema M.H."/>
            <person name="Devos D.P."/>
            <person name="Kaster A.-K."/>
            <person name="Ovreas L."/>
            <person name="Rohde M."/>
            <person name="Galperin M.Y."/>
            <person name="Jogler C."/>
        </authorList>
    </citation>
    <scope>NUCLEOTIDE SEQUENCE [LARGE SCALE GENOMIC DNA]</scope>
    <source>
        <strain evidence="2 3">LF1</strain>
    </source>
</reference>
<dbReference type="EMBL" id="VRLW01000001">
    <property type="protein sequence ID" value="KAA1257606.1"/>
    <property type="molecule type" value="Genomic_DNA"/>
</dbReference>
<dbReference type="InterPro" id="IPR003137">
    <property type="entry name" value="PA_domain"/>
</dbReference>
<dbReference type="SUPFAM" id="SSF53187">
    <property type="entry name" value="Zn-dependent exopeptidases"/>
    <property type="match status" value="1"/>
</dbReference>
<dbReference type="Gene3D" id="3.40.630.10">
    <property type="entry name" value="Zn peptidases"/>
    <property type="match status" value="1"/>
</dbReference>
<keyword evidence="2" id="KW-0378">Hydrolase</keyword>
<dbReference type="AlphaFoldDB" id="A0A5B1CAM8"/>
<dbReference type="SUPFAM" id="SSF50156">
    <property type="entry name" value="PDZ domain-like"/>
    <property type="match status" value="1"/>
</dbReference>
<comment type="caution">
    <text evidence="2">The sequence shown here is derived from an EMBL/GenBank/DDBJ whole genome shotgun (WGS) entry which is preliminary data.</text>
</comment>
<feature type="domain" description="PDZ" evidence="1">
    <location>
        <begin position="604"/>
        <end position="694"/>
    </location>
</feature>
<dbReference type="SMART" id="SM00228">
    <property type="entry name" value="PDZ"/>
    <property type="match status" value="1"/>
</dbReference>
<proteinExistence type="predicted"/>
<dbReference type="InterPro" id="IPR045175">
    <property type="entry name" value="M28_fam"/>
</dbReference>
<dbReference type="EC" id="3.4.11.6" evidence="2"/>
<dbReference type="InterPro" id="IPR046450">
    <property type="entry name" value="PA_dom_sf"/>
</dbReference>
<dbReference type="PANTHER" id="PTHR12147">
    <property type="entry name" value="METALLOPEPTIDASE M28 FAMILY MEMBER"/>
    <property type="match status" value="1"/>
</dbReference>
<dbReference type="InterPro" id="IPR001478">
    <property type="entry name" value="PDZ"/>
</dbReference>
<protein>
    <submittedName>
        <fullName evidence="2">Aminopeptidase YwaD</fullName>
        <ecNumber evidence="2">3.4.11.6</ecNumber>
    </submittedName>
</protein>
<dbReference type="Proteomes" id="UP000322699">
    <property type="component" value="Unassembled WGS sequence"/>
</dbReference>
<evidence type="ECO:0000313" key="3">
    <source>
        <dbReference type="Proteomes" id="UP000322699"/>
    </source>
</evidence>
<keyword evidence="2" id="KW-0645">Protease</keyword>
<dbReference type="SUPFAM" id="SSF52025">
    <property type="entry name" value="PA domain"/>
    <property type="match status" value="1"/>
</dbReference>
<organism evidence="2 3">
    <name type="scientific">Rubripirellula obstinata</name>
    <dbReference type="NCBI Taxonomy" id="406547"/>
    <lineage>
        <taxon>Bacteria</taxon>
        <taxon>Pseudomonadati</taxon>
        <taxon>Planctomycetota</taxon>
        <taxon>Planctomycetia</taxon>
        <taxon>Pirellulales</taxon>
        <taxon>Pirellulaceae</taxon>
        <taxon>Rubripirellula</taxon>
    </lineage>
</organism>
<keyword evidence="3" id="KW-1185">Reference proteome</keyword>
<dbReference type="Gene3D" id="2.30.42.10">
    <property type="match status" value="1"/>
</dbReference>
<dbReference type="Gene3D" id="3.50.30.30">
    <property type="match status" value="1"/>
</dbReference>
<dbReference type="GO" id="GO:0004177">
    <property type="term" value="F:aminopeptidase activity"/>
    <property type="evidence" value="ECO:0007669"/>
    <property type="project" value="UniProtKB-KW"/>
</dbReference>
<dbReference type="PANTHER" id="PTHR12147:SF26">
    <property type="entry name" value="PEPTIDASE M28 DOMAIN-CONTAINING PROTEIN"/>
    <property type="match status" value="1"/>
</dbReference>
<dbReference type="GO" id="GO:0008235">
    <property type="term" value="F:metalloexopeptidase activity"/>
    <property type="evidence" value="ECO:0007669"/>
    <property type="project" value="InterPro"/>
</dbReference>
<gene>
    <name evidence="2" type="primary">ywaD</name>
    <name evidence="2" type="ORF">LF1_00940</name>
</gene>
<dbReference type="OrthoDB" id="9762302at2"/>
<evidence type="ECO:0000259" key="1">
    <source>
        <dbReference type="PROSITE" id="PS50106"/>
    </source>
</evidence>
<evidence type="ECO:0000313" key="2">
    <source>
        <dbReference type="EMBL" id="KAA1257606.1"/>
    </source>
</evidence>
<dbReference type="Pfam" id="PF02225">
    <property type="entry name" value="PA"/>
    <property type="match status" value="1"/>
</dbReference>
<sequence length="707" mass="76150">MPGMIKLASIFCIALVVEVGVARGEIPINSGSIQRESEQFIPNAEVSLRSDIQYLASEELRGRSVADDTIDVAADYISGRMSGVGLDTTMIDGTAFQPVSIPIAVQAGEASQNYVKFEFASNDASNAELDQQKSNIIAADLDRDMMPMTVGSATGDVQAPLAFVGYGITAPEFQYDDYAGIDVSGHVVIVLRKEPQASDPDGRFNGVKHTRHAFFATKMQQAMKRGAVAVIFVSDAESTRREVQQIQTRIDGELSRKKRLNDQLQTLPTEAINTRAALLDKIATIDSIVGGMEIKRSAAQSGVMEISTAGSPAKGKNIPAISVSRTLISDLLQQTANNTQARTLVEFESDIDSTFTPQSQILDGVTASVSVSIEPSSRVSNNVIGVLEGRGNLADETVIVGAHYDHVGMGGVGSLAPGTIAIHNGADDNASGTAAMLAAAANIKTKLADVTDHRRVMFIAFTGEERGLLGSKFYVRNPRFPLENTVAMINLDMVGRLRDNELTVYGTGSANTMDDIVERANASLADNGGAFSLFKVPTGYGPSDHQSFYEVGVPVLFYFTGLHNDYHRPSDDFGKIDFGGLTRITDIVTESCRLIAISPDRPRYVETEKKFKMRWQKTAVLGVSLSDTENEWGTPMVFVSALKPGGPAINAGIREGDQLVQIGKDRVQRSGDVLSSLRGKRPGEKLEIRVLRDGNVIVIPVNLAERD</sequence>
<name>A0A5B1CAM8_9BACT</name>
<dbReference type="Pfam" id="PF04389">
    <property type="entry name" value="Peptidase_M28"/>
    <property type="match status" value="1"/>
</dbReference>